<accession>A0A8J7GJQ2</accession>
<evidence type="ECO:0000313" key="3">
    <source>
        <dbReference type="Proteomes" id="UP000622552"/>
    </source>
</evidence>
<evidence type="ECO:0000259" key="1">
    <source>
        <dbReference type="Pfam" id="PF09348"/>
    </source>
</evidence>
<dbReference type="InterPro" id="IPR018960">
    <property type="entry name" value="DUF1990"/>
</dbReference>
<protein>
    <submittedName>
        <fullName evidence="2">Uncharacterized protein (UPF0548 family)</fullName>
    </submittedName>
</protein>
<evidence type="ECO:0000313" key="2">
    <source>
        <dbReference type="EMBL" id="MBG6137843.1"/>
    </source>
</evidence>
<gene>
    <name evidence="2" type="ORF">IW245_004037</name>
</gene>
<keyword evidence="3" id="KW-1185">Reference proteome</keyword>
<dbReference type="PANTHER" id="PTHR34202:SF1">
    <property type="entry name" value="UPF0548 PROTEIN"/>
    <property type="match status" value="1"/>
</dbReference>
<dbReference type="PIRSF" id="PIRSF010260">
    <property type="entry name" value="UCP010260"/>
    <property type="match status" value="1"/>
</dbReference>
<dbReference type="AlphaFoldDB" id="A0A8J7GJQ2"/>
<reference evidence="2" key="1">
    <citation type="submission" date="2020-11" db="EMBL/GenBank/DDBJ databases">
        <title>Sequencing the genomes of 1000 actinobacteria strains.</title>
        <authorList>
            <person name="Klenk H.-P."/>
        </authorList>
    </citation>
    <scope>NUCLEOTIDE SEQUENCE</scope>
    <source>
        <strain evidence="2">DSM 45356</strain>
    </source>
</reference>
<dbReference type="SUPFAM" id="SSF55961">
    <property type="entry name" value="Bet v1-like"/>
    <property type="match status" value="1"/>
</dbReference>
<name>A0A8J7GJQ2_9ACTN</name>
<sequence length="172" mass="18844">MTGYSYAEVGATTDWPLPEGYSHLRVRRPLGPLDLDAATGDLFGWRMHRAIPVGISTTGRAAPGVDVTVRLGVVRAPCRVVWTVEEPDRRGWAYGTLAGHPERGEESFVLERDGDGVVWLTVTAFSRPAVWWARLGGPVVPLLQRLYALRCAAALRRLARRRQSGAQPADSA</sequence>
<feature type="domain" description="DUF1990" evidence="1">
    <location>
        <begin position="5"/>
        <end position="153"/>
    </location>
</feature>
<proteinExistence type="predicted"/>
<organism evidence="2 3">
    <name type="scientific">Longispora fulva</name>
    <dbReference type="NCBI Taxonomy" id="619741"/>
    <lineage>
        <taxon>Bacteria</taxon>
        <taxon>Bacillati</taxon>
        <taxon>Actinomycetota</taxon>
        <taxon>Actinomycetes</taxon>
        <taxon>Micromonosporales</taxon>
        <taxon>Micromonosporaceae</taxon>
        <taxon>Longispora</taxon>
    </lineage>
</organism>
<dbReference type="Pfam" id="PF09348">
    <property type="entry name" value="DUF1990"/>
    <property type="match status" value="1"/>
</dbReference>
<dbReference type="InterPro" id="IPR014457">
    <property type="entry name" value="UCP010260"/>
</dbReference>
<dbReference type="EMBL" id="JADOUF010000001">
    <property type="protein sequence ID" value="MBG6137843.1"/>
    <property type="molecule type" value="Genomic_DNA"/>
</dbReference>
<comment type="caution">
    <text evidence="2">The sequence shown here is derived from an EMBL/GenBank/DDBJ whole genome shotgun (WGS) entry which is preliminary data.</text>
</comment>
<dbReference type="Proteomes" id="UP000622552">
    <property type="component" value="Unassembled WGS sequence"/>
</dbReference>
<dbReference type="PANTHER" id="PTHR34202">
    <property type="entry name" value="UPF0548 PROTEIN"/>
    <property type="match status" value="1"/>
</dbReference>
<dbReference type="RefSeq" id="WP_197004663.1">
    <property type="nucleotide sequence ID" value="NZ_BONS01000017.1"/>
</dbReference>